<evidence type="ECO:0000313" key="7">
    <source>
        <dbReference type="Proteomes" id="UP000824205"/>
    </source>
</evidence>
<reference evidence="6" key="2">
    <citation type="submission" date="2021-04" db="EMBL/GenBank/DDBJ databases">
        <authorList>
            <person name="Gilroy R."/>
        </authorList>
    </citation>
    <scope>NUCLEOTIDE SEQUENCE</scope>
    <source>
        <strain evidence="6">421</strain>
    </source>
</reference>
<organism evidence="6 7">
    <name type="scientific">Candidatus Eubacterium faecipullorum</name>
    <dbReference type="NCBI Taxonomy" id="2838571"/>
    <lineage>
        <taxon>Bacteria</taxon>
        <taxon>Bacillati</taxon>
        <taxon>Bacillota</taxon>
        <taxon>Clostridia</taxon>
        <taxon>Eubacteriales</taxon>
        <taxon>Eubacteriaceae</taxon>
        <taxon>Eubacterium</taxon>
    </lineage>
</organism>
<protein>
    <submittedName>
        <fullName evidence="6">DUF2207 domain-containing protein</fullName>
    </submittedName>
</protein>
<feature type="chain" id="PRO_5039489516" evidence="3">
    <location>
        <begin position="26"/>
        <end position="563"/>
    </location>
</feature>
<comment type="caution">
    <text evidence="6">The sequence shown here is derived from an EMBL/GenBank/DDBJ whole genome shotgun (WGS) entry which is preliminary data.</text>
</comment>
<evidence type="ECO:0000259" key="4">
    <source>
        <dbReference type="Pfam" id="PF09972"/>
    </source>
</evidence>
<feature type="region of interest" description="Disordered" evidence="1">
    <location>
        <begin position="537"/>
        <end position="563"/>
    </location>
</feature>
<keyword evidence="2" id="KW-1133">Transmembrane helix</keyword>
<feature type="domain" description="DUF2207" evidence="4">
    <location>
        <begin position="35"/>
        <end position="218"/>
    </location>
</feature>
<feature type="signal peptide" evidence="3">
    <location>
        <begin position="1"/>
        <end position="25"/>
    </location>
</feature>
<proteinExistence type="predicted"/>
<feature type="domain" description="Predicted membrane protein YciQ-like C-terminal" evidence="5">
    <location>
        <begin position="269"/>
        <end position="499"/>
    </location>
</feature>
<keyword evidence="2" id="KW-0472">Membrane</keyword>
<dbReference type="EMBL" id="DXGE01000008">
    <property type="protein sequence ID" value="HIW85180.1"/>
    <property type="molecule type" value="Genomic_DNA"/>
</dbReference>
<reference evidence="6" key="1">
    <citation type="journal article" date="2021" name="PeerJ">
        <title>Extensive microbial diversity within the chicken gut microbiome revealed by metagenomics and culture.</title>
        <authorList>
            <person name="Gilroy R."/>
            <person name="Ravi A."/>
            <person name="Getino M."/>
            <person name="Pursley I."/>
            <person name="Horton D.L."/>
            <person name="Alikhan N.F."/>
            <person name="Baker D."/>
            <person name="Gharbi K."/>
            <person name="Hall N."/>
            <person name="Watson M."/>
            <person name="Adriaenssens E.M."/>
            <person name="Foster-Nyarko E."/>
            <person name="Jarju S."/>
            <person name="Secka A."/>
            <person name="Antonio M."/>
            <person name="Oren A."/>
            <person name="Chaudhuri R.R."/>
            <person name="La Ragione R."/>
            <person name="Hildebrand F."/>
            <person name="Pallen M.J."/>
        </authorList>
    </citation>
    <scope>NUCLEOTIDE SEQUENCE</scope>
    <source>
        <strain evidence="6">421</strain>
    </source>
</reference>
<feature type="transmembrane region" description="Helical" evidence="2">
    <location>
        <begin position="419"/>
        <end position="439"/>
    </location>
</feature>
<evidence type="ECO:0000256" key="3">
    <source>
        <dbReference type="SAM" id="SignalP"/>
    </source>
</evidence>
<evidence type="ECO:0000259" key="5">
    <source>
        <dbReference type="Pfam" id="PF20990"/>
    </source>
</evidence>
<evidence type="ECO:0000313" key="6">
    <source>
        <dbReference type="EMBL" id="HIW85180.1"/>
    </source>
</evidence>
<name>A0A9D1RCW6_9FIRM</name>
<keyword evidence="2" id="KW-0812">Transmembrane</keyword>
<accession>A0A9D1RCW6</accession>
<evidence type="ECO:0000256" key="1">
    <source>
        <dbReference type="SAM" id="MobiDB-lite"/>
    </source>
</evidence>
<feature type="compositionally biased region" description="Gly residues" evidence="1">
    <location>
        <begin position="544"/>
        <end position="563"/>
    </location>
</feature>
<dbReference type="Proteomes" id="UP000824205">
    <property type="component" value="Unassembled WGS sequence"/>
</dbReference>
<dbReference type="InterPro" id="IPR018702">
    <property type="entry name" value="DUF2207"/>
</dbReference>
<dbReference type="InterPro" id="IPR048389">
    <property type="entry name" value="YciQ-like_C"/>
</dbReference>
<feature type="transmembrane region" description="Helical" evidence="2">
    <location>
        <begin position="233"/>
        <end position="254"/>
    </location>
</feature>
<dbReference type="AlphaFoldDB" id="A0A9D1RCW6"/>
<dbReference type="Pfam" id="PF09972">
    <property type="entry name" value="DUF2207"/>
    <property type="match status" value="1"/>
</dbReference>
<sequence length="563" mass="63218">MKLFKRILPAVLLLAALLPAFPALGAEHPGEPYYITAYDVAIDVAQDNVLRVTENIDVYFNESRHGIYRYIPLRNEVERADGSSAVTRAKISNVRCSDNYSRSTENSQLVLQIGDEDTTVRGAKHYTISYNYALGQDVADGYDELYYNIIGTGWDTYIDDVTFTITMPKPFNADMLGFSAGSYGYSGTDDIEYYVNDLEISGRLTRELSPHEAFTVRLELAEGYFYFDTAAHIAKLCAMVGIPVLCLIFVAVIWRRFGKDKKVVKVVEFYPPKGMSSADVAYWYKGNLPQEDMVALLIELANEGYIAINEKPSSEYYDGADYYIERRKTYFDGQDANKKLFFDGLFESGKNRITSDDLENKFYKTLQKISANYNTMENRRKVFSNSSLLMRMLCWAAVILCFAVNVFVFNATFGGGERYAAFIAGIVILVLAFILAFFVRKRTDKGHEILQKIEGFKLFLETAEKDRLEKLVFDDPKYFYDILPYAYVLGVSDAWVEKFKDIAVEPPEWYYGSGNFNTFMMWHFMSSTLHSAASAMTSAPQTSSGGGGGFSGGGSGGGGGGSW</sequence>
<keyword evidence="3" id="KW-0732">Signal</keyword>
<gene>
    <name evidence="6" type="ORF">IAA48_01655</name>
</gene>
<feature type="transmembrane region" description="Helical" evidence="2">
    <location>
        <begin position="388"/>
        <end position="413"/>
    </location>
</feature>
<dbReference type="Pfam" id="PF20990">
    <property type="entry name" value="DUF2207_C"/>
    <property type="match status" value="1"/>
</dbReference>
<evidence type="ECO:0000256" key="2">
    <source>
        <dbReference type="SAM" id="Phobius"/>
    </source>
</evidence>